<proteinExistence type="predicted"/>
<dbReference type="EMBL" id="WSSB01000006">
    <property type="protein sequence ID" value="MXR36958.1"/>
    <property type="molecule type" value="Genomic_DNA"/>
</dbReference>
<name>A0A845BP57_9NEIS</name>
<dbReference type="AlphaFoldDB" id="A0A845BP57"/>
<reference evidence="1 2" key="1">
    <citation type="submission" date="2019-12" db="EMBL/GenBank/DDBJ databases">
        <title>Neisseriaceae gen. nov. sp. Genome sequencing and assembly.</title>
        <authorList>
            <person name="Liu Z."/>
            <person name="Li A."/>
        </authorList>
    </citation>
    <scope>NUCLEOTIDE SEQUENCE [LARGE SCALE GENOMIC DNA]</scope>
    <source>
        <strain evidence="1 2">B2N2-7</strain>
    </source>
</reference>
<gene>
    <name evidence="1" type="ORF">GQF02_08230</name>
</gene>
<evidence type="ECO:0000313" key="2">
    <source>
        <dbReference type="Proteomes" id="UP000467214"/>
    </source>
</evidence>
<dbReference type="RefSeq" id="WP_124735875.1">
    <property type="nucleotide sequence ID" value="NZ_WSSB01000006.1"/>
</dbReference>
<evidence type="ECO:0000313" key="1">
    <source>
        <dbReference type="EMBL" id="MXR36958.1"/>
    </source>
</evidence>
<accession>A0A845BP57</accession>
<sequence length="93" mass="10498">MSKIIINGHNFVKSLLDGQARGDEFVQAINDYLSYLAEQAEMSGITLEVENGNQTSDVYRITDETDSADLSAAQDFMQHRVKDFWAWHGRTQG</sequence>
<comment type="caution">
    <text evidence="1">The sequence shown here is derived from an EMBL/GenBank/DDBJ whole genome shotgun (WGS) entry which is preliminary data.</text>
</comment>
<protein>
    <submittedName>
        <fullName evidence="1">Uncharacterized protein</fullName>
    </submittedName>
</protein>
<organism evidence="1 2">
    <name type="scientific">Craterilacuibacter sinensis</name>
    <dbReference type="NCBI Taxonomy" id="2686017"/>
    <lineage>
        <taxon>Bacteria</taxon>
        <taxon>Pseudomonadati</taxon>
        <taxon>Pseudomonadota</taxon>
        <taxon>Betaproteobacteria</taxon>
        <taxon>Neisseriales</taxon>
        <taxon>Neisseriaceae</taxon>
        <taxon>Craterilacuibacter</taxon>
    </lineage>
</organism>
<keyword evidence="2" id="KW-1185">Reference proteome</keyword>
<dbReference type="Proteomes" id="UP000467214">
    <property type="component" value="Unassembled WGS sequence"/>
</dbReference>